<dbReference type="SUPFAM" id="SSF53955">
    <property type="entry name" value="Lysozyme-like"/>
    <property type="match status" value="1"/>
</dbReference>
<evidence type="ECO:0000256" key="15">
    <source>
        <dbReference type="ARBA" id="ARBA00034000"/>
    </source>
</evidence>
<sequence>MQILIADRRVQFCEKMKQILEQEGYEAAAAADREKALKAIAGTRFDLLVVGDDLASDPEEIAAFLRRVPPTIPVLMLAGDSARGYEHAFRMAGADQVLVSPFTYRDFLNAAQRLLRQDTIASAMPPLPEEPEQEQPAVLSSDGKPIRKVRITPPEVRESVTQKEAPAVLSADGKAVNSSLSTPEYQIPEETAEDPFGNHEDTDSVTIPSIVAPRTEAEKIHPIPLPETEKQPEKTQMIHTVREAEQKPAVHEKTAEEVKPKKKVRKIEQTPEQKKKAKKKKIRTRVILTVVLAMILLVVGGGFYIRYNLRGVPELDLSKFGNYSKASTIYDSEGNYFMDYGSNENVDWVTADEIPQTMKDAIVSIEDKRFYQHHGVDIKRTLGAVWGQLTHTASYGGSTITQQLIKNTFLTQEVSYRRKIQEIYLALQLEKRMSKAEILEWYLNTVYMGGPNYGIKNAAADYFGKDLDDLTLREYACLAGIVQSPNNYNPRTGDMDRCNARTDTVLYAMLDNGKITQEQYDAAIADKLVIAEEGRTTQTSDTYYANAYFVDYAMKEIATKLLEASGQEVTDDSIAEMKQNFRNGGYSFYLTIDPDIQSEVQTAAAEYQNYPTAADGSEAQFSAVVIEQSTGEVKAIVGGREQAATAEGYNRATDSTQAVGSSIKPLSVYAPAIETGDFPGTVVDDMPYSIPGYGTNNGWPPGDYTDGPITMRRALELSHNIPAARFMLEHVGIDKAYDFMVKEGFNADNLTKTAAGLALGATDVTTLEMGGAYAALANGGVYIEPHCYTKVLNRAGEEILNDGAMETHRVFSESTAWLTTDMMQTNMTEGLGVNARLSSVTSCGKTGTHEHQVISFGGYTHYYTSFMRISTDNYTSFTNSSSYYQAAPLWKAYMDPIHQKKNLPDAAIQNKTAEELGIIQVRVCNQTGLLAAESCETNGYAITEYATPDSAPTETCEGHEVDASQYGYVDPETGAWVDGGWWDESGNFHPFE</sequence>
<dbReference type="AlphaFoldDB" id="A0A7X2TFZ8"/>
<dbReference type="RefSeq" id="WP_154503332.1">
    <property type="nucleotide sequence ID" value="NZ_VUMN01000005.1"/>
</dbReference>
<dbReference type="Pfam" id="PF00905">
    <property type="entry name" value="Transpeptidase"/>
    <property type="match status" value="1"/>
</dbReference>
<keyword evidence="4" id="KW-1003">Cell membrane</keyword>
<dbReference type="GO" id="GO:0008360">
    <property type="term" value="P:regulation of cell shape"/>
    <property type="evidence" value="ECO:0007669"/>
    <property type="project" value="UniProtKB-KW"/>
</dbReference>
<dbReference type="GO" id="GO:0008955">
    <property type="term" value="F:peptidoglycan glycosyltransferase activity"/>
    <property type="evidence" value="ECO:0007669"/>
    <property type="project" value="UniProtKB-EC"/>
</dbReference>
<dbReference type="GO" id="GO:0006508">
    <property type="term" value="P:proteolysis"/>
    <property type="evidence" value="ECO:0007669"/>
    <property type="project" value="UniProtKB-KW"/>
</dbReference>
<comment type="catalytic activity">
    <reaction evidence="16">
        <text>[GlcNAc-(1-&gt;4)-Mur2Ac(oyl-L-Ala-gamma-D-Glu-L-Lys-D-Ala-D-Ala)](n)-di-trans,octa-cis-undecaprenyl diphosphate + beta-D-GlcNAc-(1-&gt;4)-Mur2Ac(oyl-L-Ala-gamma-D-Glu-L-Lys-D-Ala-D-Ala)-di-trans,octa-cis-undecaprenyl diphosphate = [GlcNAc-(1-&gt;4)-Mur2Ac(oyl-L-Ala-gamma-D-Glu-L-Lys-D-Ala-D-Ala)](n+1)-di-trans,octa-cis-undecaprenyl diphosphate + di-trans,octa-cis-undecaprenyl diphosphate + H(+)</text>
        <dbReference type="Rhea" id="RHEA:23708"/>
        <dbReference type="Rhea" id="RHEA-COMP:9602"/>
        <dbReference type="Rhea" id="RHEA-COMP:9603"/>
        <dbReference type="ChEBI" id="CHEBI:15378"/>
        <dbReference type="ChEBI" id="CHEBI:58405"/>
        <dbReference type="ChEBI" id="CHEBI:60033"/>
        <dbReference type="ChEBI" id="CHEBI:78435"/>
        <dbReference type="EC" id="2.4.99.28"/>
    </reaction>
</comment>
<dbReference type="InterPro" id="IPR001460">
    <property type="entry name" value="PCN-bd_Tpept"/>
</dbReference>
<evidence type="ECO:0000256" key="12">
    <source>
        <dbReference type="ARBA" id="ARBA00023136"/>
    </source>
</evidence>
<organism evidence="21 22">
    <name type="scientific">Stecheria intestinalis</name>
    <dbReference type="NCBI Taxonomy" id="2606630"/>
    <lineage>
        <taxon>Bacteria</taxon>
        <taxon>Bacillati</taxon>
        <taxon>Bacillota</taxon>
        <taxon>Erysipelotrichia</taxon>
        <taxon>Erysipelotrichales</taxon>
        <taxon>Erysipelotrichaceae</taxon>
        <taxon>Stecheria</taxon>
    </lineage>
</organism>
<dbReference type="Gene3D" id="1.10.3810.10">
    <property type="entry name" value="Biosynthetic peptidoglycan transglycosylase-like"/>
    <property type="match status" value="1"/>
</dbReference>
<gene>
    <name evidence="21" type="ORF">FYJ51_03665</name>
</gene>
<feature type="domain" description="Response regulatory" evidence="20">
    <location>
        <begin position="2"/>
        <end position="115"/>
    </location>
</feature>
<dbReference type="SUPFAM" id="SSF52172">
    <property type="entry name" value="CheY-like"/>
    <property type="match status" value="1"/>
</dbReference>
<dbReference type="GO" id="GO:0009252">
    <property type="term" value="P:peptidoglycan biosynthetic process"/>
    <property type="evidence" value="ECO:0007669"/>
    <property type="project" value="UniProtKB-KW"/>
</dbReference>
<evidence type="ECO:0000256" key="4">
    <source>
        <dbReference type="ARBA" id="ARBA00022475"/>
    </source>
</evidence>
<comment type="catalytic activity">
    <reaction evidence="15">
        <text>Preferential cleavage: (Ac)2-L-Lys-D-Ala-|-D-Ala. Also transpeptidation of peptidyl-alanyl moieties that are N-acyl substituents of D-alanine.</text>
        <dbReference type="EC" id="3.4.16.4"/>
    </reaction>
</comment>
<keyword evidence="11" id="KW-0573">Peptidoglycan synthesis</keyword>
<dbReference type="InterPro" id="IPR012338">
    <property type="entry name" value="Beta-lactam/transpept-like"/>
</dbReference>
<protein>
    <submittedName>
        <fullName evidence="21">Response regulator</fullName>
    </submittedName>
</protein>
<keyword evidence="6" id="KW-0645">Protease</keyword>
<dbReference type="InterPro" id="IPR001264">
    <property type="entry name" value="Glyco_trans_51"/>
</dbReference>
<dbReference type="GO" id="GO:0071555">
    <property type="term" value="P:cell wall organization"/>
    <property type="evidence" value="ECO:0007669"/>
    <property type="project" value="UniProtKB-KW"/>
</dbReference>
<keyword evidence="19" id="KW-0812">Transmembrane</keyword>
<dbReference type="Pfam" id="PF00072">
    <property type="entry name" value="Response_reg"/>
    <property type="match status" value="1"/>
</dbReference>
<dbReference type="EMBL" id="VUMN01000005">
    <property type="protein sequence ID" value="MSS57996.1"/>
    <property type="molecule type" value="Genomic_DNA"/>
</dbReference>
<comment type="similarity">
    <text evidence="2">In the C-terminal section; belongs to the transpeptidase family.</text>
</comment>
<dbReference type="SUPFAM" id="SSF56601">
    <property type="entry name" value="beta-lactamase/transpeptidase-like"/>
    <property type="match status" value="1"/>
</dbReference>
<keyword evidence="14" id="KW-0961">Cell wall biogenesis/degradation</keyword>
<proteinExistence type="inferred from homology"/>
<dbReference type="InterPro" id="IPR011006">
    <property type="entry name" value="CheY-like_superfamily"/>
</dbReference>
<dbReference type="SMART" id="SM00448">
    <property type="entry name" value="REC"/>
    <property type="match status" value="1"/>
</dbReference>
<keyword evidence="8" id="KW-0808">Transferase</keyword>
<evidence type="ECO:0000256" key="17">
    <source>
        <dbReference type="PROSITE-ProRule" id="PRU00169"/>
    </source>
</evidence>
<dbReference type="Pfam" id="PF00912">
    <property type="entry name" value="Transgly"/>
    <property type="match status" value="1"/>
</dbReference>
<keyword evidence="22" id="KW-1185">Reference proteome</keyword>
<dbReference type="PANTHER" id="PTHR32282:SF11">
    <property type="entry name" value="PENICILLIN-BINDING PROTEIN 1B"/>
    <property type="match status" value="1"/>
</dbReference>
<keyword evidence="12 19" id="KW-0472">Membrane</keyword>
<dbReference type="GO" id="GO:0005886">
    <property type="term" value="C:plasma membrane"/>
    <property type="evidence" value="ECO:0007669"/>
    <property type="project" value="UniProtKB-SubCell"/>
</dbReference>
<evidence type="ECO:0000256" key="14">
    <source>
        <dbReference type="ARBA" id="ARBA00023316"/>
    </source>
</evidence>
<dbReference type="GO" id="GO:0000160">
    <property type="term" value="P:phosphorelay signal transduction system"/>
    <property type="evidence" value="ECO:0007669"/>
    <property type="project" value="InterPro"/>
</dbReference>
<evidence type="ECO:0000313" key="21">
    <source>
        <dbReference type="EMBL" id="MSS57996.1"/>
    </source>
</evidence>
<evidence type="ECO:0000256" key="11">
    <source>
        <dbReference type="ARBA" id="ARBA00022984"/>
    </source>
</evidence>
<evidence type="ECO:0000256" key="7">
    <source>
        <dbReference type="ARBA" id="ARBA00022676"/>
    </source>
</evidence>
<dbReference type="GO" id="GO:0030288">
    <property type="term" value="C:outer membrane-bounded periplasmic space"/>
    <property type="evidence" value="ECO:0007669"/>
    <property type="project" value="TreeGrafter"/>
</dbReference>
<keyword evidence="9" id="KW-0378">Hydrolase</keyword>
<accession>A0A7X2TFZ8</accession>
<evidence type="ECO:0000256" key="10">
    <source>
        <dbReference type="ARBA" id="ARBA00022960"/>
    </source>
</evidence>
<dbReference type="FunFam" id="1.10.3810.10:FF:000001">
    <property type="entry name" value="Penicillin-binding protein 1A"/>
    <property type="match status" value="1"/>
</dbReference>
<feature type="region of interest" description="Disordered" evidence="18">
    <location>
        <begin position="246"/>
        <end position="278"/>
    </location>
</feature>
<dbReference type="Gene3D" id="3.40.50.2300">
    <property type="match status" value="1"/>
</dbReference>
<keyword evidence="10" id="KW-0133">Cell shape</keyword>
<evidence type="ECO:0000256" key="9">
    <source>
        <dbReference type="ARBA" id="ARBA00022801"/>
    </source>
</evidence>
<keyword evidence="7" id="KW-0328">Glycosyltransferase</keyword>
<dbReference type="InterPro" id="IPR001789">
    <property type="entry name" value="Sig_transdc_resp-reg_receiver"/>
</dbReference>
<dbReference type="InterPro" id="IPR050396">
    <property type="entry name" value="Glycosyltr_51/Transpeptidase"/>
</dbReference>
<evidence type="ECO:0000256" key="18">
    <source>
        <dbReference type="SAM" id="MobiDB-lite"/>
    </source>
</evidence>
<dbReference type="GO" id="GO:0009002">
    <property type="term" value="F:serine-type D-Ala-D-Ala carboxypeptidase activity"/>
    <property type="evidence" value="ECO:0007669"/>
    <property type="project" value="UniProtKB-EC"/>
</dbReference>
<evidence type="ECO:0000313" key="22">
    <source>
        <dbReference type="Proteomes" id="UP000461880"/>
    </source>
</evidence>
<reference evidence="21 22" key="1">
    <citation type="submission" date="2019-08" db="EMBL/GenBank/DDBJ databases">
        <title>In-depth cultivation of the pig gut microbiome towards novel bacterial diversity and tailored functional studies.</title>
        <authorList>
            <person name="Wylensek D."/>
            <person name="Hitch T.C.A."/>
            <person name="Clavel T."/>
        </authorList>
    </citation>
    <scope>NUCLEOTIDE SEQUENCE [LARGE SCALE GENOMIC DNA]</scope>
    <source>
        <strain evidence="21 22">Oil+RF-744-GAM-WT-6</strain>
    </source>
</reference>
<feature type="compositionally biased region" description="Basic and acidic residues" evidence="18">
    <location>
        <begin position="246"/>
        <end position="259"/>
    </location>
</feature>
<keyword evidence="5" id="KW-0121">Carboxypeptidase</keyword>
<dbReference type="InterPro" id="IPR023346">
    <property type="entry name" value="Lysozyme-like_dom_sf"/>
</dbReference>
<keyword evidence="13" id="KW-0511">Multifunctional enzyme</keyword>
<evidence type="ECO:0000256" key="19">
    <source>
        <dbReference type="SAM" id="Phobius"/>
    </source>
</evidence>
<dbReference type="PROSITE" id="PS50110">
    <property type="entry name" value="RESPONSE_REGULATORY"/>
    <property type="match status" value="1"/>
</dbReference>
<dbReference type="Proteomes" id="UP000461880">
    <property type="component" value="Unassembled WGS sequence"/>
</dbReference>
<dbReference type="Gene3D" id="3.40.710.10">
    <property type="entry name" value="DD-peptidase/beta-lactamase superfamily"/>
    <property type="match status" value="1"/>
</dbReference>
<feature type="transmembrane region" description="Helical" evidence="19">
    <location>
        <begin position="286"/>
        <end position="305"/>
    </location>
</feature>
<evidence type="ECO:0000256" key="13">
    <source>
        <dbReference type="ARBA" id="ARBA00023268"/>
    </source>
</evidence>
<evidence type="ECO:0000256" key="1">
    <source>
        <dbReference type="ARBA" id="ARBA00004236"/>
    </source>
</evidence>
<comment type="subcellular location">
    <subcellularLocation>
        <location evidence="1">Cell membrane</location>
    </subcellularLocation>
</comment>
<dbReference type="InterPro" id="IPR036950">
    <property type="entry name" value="PBP_transglycosylase"/>
</dbReference>
<name>A0A7X2TFZ8_9FIRM</name>
<evidence type="ECO:0000256" key="8">
    <source>
        <dbReference type="ARBA" id="ARBA00022679"/>
    </source>
</evidence>
<comment type="caution">
    <text evidence="17">Lacks conserved residue(s) required for the propagation of feature annotation.</text>
</comment>
<keyword evidence="19" id="KW-1133">Transmembrane helix</keyword>
<evidence type="ECO:0000256" key="2">
    <source>
        <dbReference type="ARBA" id="ARBA00007090"/>
    </source>
</evidence>
<evidence type="ECO:0000256" key="16">
    <source>
        <dbReference type="ARBA" id="ARBA00049902"/>
    </source>
</evidence>
<evidence type="ECO:0000256" key="3">
    <source>
        <dbReference type="ARBA" id="ARBA00007739"/>
    </source>
</evidence>
<comment type="similarity">
    <text evidence="3">In the N-terminal section; belongs to the glycosyltransferase 51 family.</text>
</comment>
<comment type="caution">
    <text evidence="21">The sequence shown here is derived from an EMBL/GenBank/DDBJ whole genome shotgun (WGS) entry which is preliminary data.</text>
</comment>
<evidence type="ECO:0000256" key="6">
    <source>
        <dbReference type="ARBA" id="ARBA00022670"/>
    </source>
</evidence>
<dbReference type="GO" id="GO:0008658">
    <property type="term" value="F:penicillin binding"/>
    <property type="evidence" value="ECO:0007669"/>
    <property type="project" value="InterPro"/>
</dbReference>
<dbReference type="PANTHER" id="PTHR32282">
    <property type="entry name" value="BINDING PROTEIN TRANSPEPTIDASE, PUTATIVE-RELATED"/>
    <property type="match status" value="1"/>
</dbReference>
<evidence type="ECO:0000259" key="20">
    <source>
        <dbReference type="PROSITE" id="PS50110"/>
    </source>
</evidence>
<evidence type="ECO:0000256" key="5">
    <source>
        <dbReference type="ARBA" id="ARBA00022645"/>
    </source>
</evidence>
<dbReference type="CDD" id="cd00156">
    <property type="entry name" value="REC"/>
    <property type="match status" value="1"/>
</dbReference>